<comment type="caution">
    <text evidence="2">The sequence shown here is derived from an EMBL/GenBank/DDBJ whole genome shotgun (WGS) entry which is preliminary data.</text>
</comment>
<dbReference type="Proteomes" id="UP001491691">
    <property type="component" value="Unassembled WGS sequence"/>
</dbReference>
<gene>
    <name evidence="2" type="ORF">AAA073_01760</name>
</gene>
<keyword evidence="1" id="KW-1133">Transmembrane helix</keyword>
<protein>
    <submittedName>
        <fullName evidence="2">DUF1850 domain-containing protein</fullName>
    </submittedName>
</protein>
<dbReference type="EMBL" id="JBBNPP010000002">
    <property type="protein sequence ID" value="MEQ3346157.1"/>
    <property type="molecule type" value="Genomic_DNA"/>
</dbReference>
<dbReference type="RefSeq" id="WP_349188066.1">
    <property type="nucleotide sequence ID" value="NZ_JBBNPP010000002.1"/>
</dbReference>
<keyword evidence="1" id="KW-0472">Membrane</keyword>
<reference evidence="2 3" key="1">
    <citation type="submission" date="2024-04" db="EMBL/GenBank/DDBJ databases">
        <title>Human intestinal bacterial collection.</title>
        <authorList>
            <person name="Pauvert C."/>
            <person name="Hitch T.C.A."/>
            <person name="Clavel T."/>
        </authorList>
    </citation>
    <scope>NUCLEOTIDE SEQUENCE [LARGE SCALE GENOMIC DNA]</scope>
    <source>
        <strain evidence="2 3">CLA-SR-H019</strain>
    </source>
</reference>
<organism evidence="2 3">
    <name type="scientific">Peptoniphilus senegalensis</name>
    <dbReference type="NCBI Taxonomy" id="1465757"/>
    <lineage>
        <taxon>Bacteria</taxon>
        <taxon>Bacillati</taxon>
        <taxon>Bacillota</taxon>
        <taxon>Tissierellia</taxon>
        <taxon>Tissierellales</taxon>
        <taxon>Peptoniphilaceae</taxon>
        <taxon>Peptoniphilus</taxon>
    </lineage>
</organism>
<dbReference type="Pfam" id="PF08905">
    <property type="entry name" value="DUF1850"/>
    <property type="match status" value="1"/>
</dbReference>
<feature type="transmembrane region" description="Helical" evidence="1">
    <location>
        <begin position="12"/>
        <end position="29"/>
    </location>
</feature>
<keyword evidence="3" id="KW-1185">Reference proteome</keyword>
<accession>A0ABV1IZS5</accession>
<sequence length="168" mass="19918">MKIFKIKSKRKIIYGIILIIFLSIFFGYPKKKYLKIYDRRSEVVFLSEEVQEGDMLCLEIEHSFEHIPWFEYYRVTDDYFLLKKIAVAGYGAGIPAEMDVPTKIENGLVWMEDIDSRFDELKWLTHNVYMKKLTLNKRVIFDFRSLPNASLVGAVIEEKRGVWNCMKN</sequence>
<keyword evidence="1" id="KW-0812">Transmembrane</keyword>
<proteinExistence type="predicted"/>
<dbReference type="InterPro" id="IPR015001">
    <property type="entry name" value="DUF1850"/>
</dbReference>
<evidence type="ECO:0000313" key="2">
    <source>
        <dbReference type="EMBL" id="MEQ3346157.1"/>
    </source>
</evidence>
<evidence type="ECO:0000313" key="3">
    <source>
        <dbReference type="Proteomes" id="UP001491691"/>
    </source>
</evidence>
<evidence type="ECO:0000256" key="1">
    <source>
        <dbReference type="SAM" id="Phobius"/>
    </source>
</evidence>
<name>A0ABV1IZS5_9FIRM</name>